<keyword evidence="1" id="KW-0812">Transmembrane</keyword>
<keyword evidence="1" id="KW-0472">Membrane</keyword>
<dbReference type="EMBL" id="SSXH01001195">
    <property type="protein sequence ID" value="THJ20198.1"/>
    <property type="molecule type" value="Genomic_DNA"/>
</dbReference>
<feature type="transmembrane region" description="Helical" evidence="1">
    <location>
        <begin position="63"/>
        <end position="82"/>
    </location>
</feature>
<gene>
    <name evidence="2" type="ORF">E7Y31_23805</name>
</gene>
<evidence type="ECO:0000313" key="3">
    <source>
        <dbReference type="Proteomes" id="UP000305282"/>
    </source>
</evidence>
<evidence type="ECO:0000313" key="2">
    <source>
        <dbReference type="EMBL" id="THJ20198.1"/>
    </source>
</evidence>
<organism evidence="2 3">
    <name type="scientific">Candidatus Frankia alpina</name>
    <dbReference type="NCBI Taxonomy" id="2699483"/>
    <lineage>
        <taxon>Bacteria</taxon>
        <taxon>Bacillati</taxon>
        <taxon>Actinomycetota</taxon>
        <taxon>Actinomycetes</taxon>
        <taxon>Frankiales</taxon>
        <taxon>Frankiaceae</taxon>
        <taxon>Frankia</taxon>
    </lineage>
</organism>
<name>A0A4S5B7Z1_9ACTN</name>
<reference evidence="2 3" key="1">
    <citation type="submission" date="2019-04" db="EMBL/GenBank/DDBJ databases">
        <title>Draft genome sequences for three unisolated Alnus-infective Frankia Sp+ strains, AgTrS, AiOr and AvVan, the first sequenced Frankia strains able to sporulate in-planta.</title>
        <authorList>
            <person name="Bethencourt L."/>
            <person name="Vautrin F."/>
            <person name="Taib N."/>
            <person name="Dubost A."/>
            <person name="Castro-Garcia L."/>
            <person name="Imbaud O."/>
            <person name="Abrouk D."/>
            <person name="Fournier P."/>
            <person name="Briolay J."/>
            <person name="Nguyen A."/>
            <person name="Normand P."/>
            <person name="Fernandez M.P."/>
            <person name="Brochier-Armanet C."/>
            <person name="Herrera-Belaroussi A."/>
        </authorList>
    </citation>
    <scope>NUCLEOTIDE SEQUENCE [LARGE SCALE GENOMIC DNA]</scope>
    <source>
        <strain evidence="2 3">AvVan</strain>
    </source>
</reference>
<sequence>HLLRGSWVAYLAGAVFDLAWLAVLGMSYLVRYRPDRRRVVDRVGWALLTVTVAAIGVEGYRTGGIAVACIGASVSVAAKALWWTFGRATRPELTAADAQWVAAQLSQASARMA</sequence>
<dbReference type="Proteomes" id="UP000305282">
    <property type="component" value="Unassembled WGS sequence"/>
</dbReference>
<feature type="transmembrane region" description="Helical" evidence="1">
    <location>
        <begin position="6"/>
        <end position="30"/>
    </location>
</feature>
<keyword evidence="1" id="KW-1133">Transmembrane helix</keyword>
<feature type="transmembrane region" description="Helical" evidence="1">
    <location>
        <begin position="39"/>
        <end position="57"/>
    </location>
</feature>
<accession>A0A4S5B7Z1</accession>
<proteinExistence type="predicted"/>
<keyword evidence="3" id="KW-1185">Reference proteome</keyword>
<dbReference type="AlphaFoldDB" id="A0A4S5B7Z1"/>
<feature type="non-terminal residue" evidence="2">
    <location>
        <position position="113"/>
    </location>
</feature>
<protein>
    <submittedName>
        <fullName evidence="2">Uncharacterized protein</fullName>
    </submittedName>
</protein>
<comment type="caution">
    <text evidence="2">The sequence shown here is derived from an EMBL/GenBank/DDBJ whole genome shotgun (WGS) entry which is preliminary data.</text>
</comment>
<evidence type="ECO:0000256" key="1">
    <source>
        <dbReference type="SAM" id="Phobius"/>
    </source>
</evidence>
<feature type="non-terminal residue" evidence="2">
    <location>
        <position position="1"/>
    </location>
</feature>